<dbReference type="RefSeq" id="XP_030529451.2">
    <property type="nucleotide sequence ID" value="XM_030673591.2"/>
</dbReference>
<comment type="cofactor">
    <cofactor evidence="7">
        <name>heme</name>
        <dbReference type="ChEBI" id="CHEBI:30413"/>
    </cofactor>
</comment>
<organism evidence="10 11">
    <name type="scientific">Rhodamnia argentea</name>
    <dbReference type="NCBI Taxonomy" id="178133"/>
    <lineage>
        <taxon>Eukaryota</taxon>
        <taxon>Viridiplantae</taxon>
        <taxon>Streptophyta</taxon>
        <taxon>Embryophyta</taxon>
        <taxon>Tracheophyta</taxon>
        <taxon>Spermatophyta</taxon>
        <taxon>Magnoliopsida</taxon>
        <taxon>eudicotyledons</taxon>
        <taxon>Gunneridae</taxon>
        <taxon>Pentapetalae</taxon>
        <taxon>rosids</taxon>
        <taxon>malvids</taxon>
        <taxon>Myrtales</taxon>
        <taxon>Myrtaceae</taxon>
        <taxon>Myrtoideae</taxon>
        <taxon>Myrteae</taxon>
        <taxon>Australasian group</taxon>
        <taxon>Rhodamnia</taxon>
    </lineage>
</organism>
<evidence type="ECO:0000256" key="9">
    <source>
        <dbReference type="SAM" id="Phobius"/>
    </source>
</evidence>
<evidence type="ECO:0000256" key="2">
    <source>
        <dbReference type="ARBA" id="ARBA00022617"/>
    </source>
</evidence>
<dbReference type="PRINTS" id="PR00463">
    <property type="entry name" value="EP450I"/>
</dbReference>
<dbReference type="PROSITE" id="PS00086">
    <property type="entry name" value="CYTOCHROME_P450"/>
    <property type="match status" value="1"/>
</dbReference>
<dbReference type="CDD" id="cd20654">
    <property type="entry name" value="CYP82"/>
    <property type="match status" value="1"/>
</dbReference>
<feature type="transmembrane region" description="Helical" evidence="9">
    <location>
        <begin position="225"/>
        <end position="244"/>
    </location>
</feature>
<dbReference type="Pfam" id="PF00067">
    <property type="entry name" value="p450"/>
    <property type="match status" value="1"/>
</dbReference>
<proteinExistence type="inferred from homology"/>
<dbReference type="InterPro" id="IPR002401">
    <property type="entry name" value="Cyt_P450_E_grp-I"/>
</dbReference>
<feature type="binding site" description="axial binding residue" evidence="7">
    <location>
        <position position="461"/>
    </location>
    <ligand>
        <name>heme</name>
        <dbReference type="ChEBI" id="CHEBI:30413"/>
    </ligand>
    <ligandPart>
        <name>Fe</name>
        <dbReference type="ChEBI" id="CHEBI:18248"/>
    </ligandPart>
</feature>
<name>A0A8B8P3X2_9MYRT</name>
<evidence type="ECO:0000313" key="10">
    <source>
        <dbReference type="Proteomes" id="UP000827889"/>
    </source>
</evidence>
<dbReference type="AlphaFoldDB" id="A0A8B8P3X2"/>
<dbReference type="GO" id="GO:0005506">
    <property type="term" value="F:iron ion binding"/>
    <property type="evidence" value="ECO:0007669"/>
    <property type="project" value="InterPro"/>
</dbReference>
<reference evidence="11" key="2">
    <citation type="submission" date="2025-08" db="UniProtKB">
        <authorList>
            <consortium name="RefSeq"/>
        </authorList>
    </citation>
    <scope>IDENTIFICATION</scope>
    <source>
        <tissue evidence="11">Leaf</tissue>
    </source>
</reference>
<feature type="transmembrane region" description="Helical" evidence="9">
    <location>
        <begin position="6"/>
        <end position="24"/>
    </location>
</feature>
<keyword evidence="9" id="KW-1133">Transmembrane helix</keyword>
<evidence type="ECO:0000256" key="3">
    <source>
        <dbReference type="ARBA" id="ARBA00022723"/>
    </source>
</evidence>
<dbReference type="GO" id="GO:0016709">
    <property type="term" value="F:oxidoreductase activity, acting on paired donors, with incorporation or reduction of molecular oxygen, NAD(P)H as one donor, and incorporation of one atom of oxygen"/>
    <property type="evidence" value="ECO:0007669"/>
    <property type="project" value="UniProtKB-ARBA"/>
</dbReference>
<evidence type="ECO:0000256" key="8">
    <source>
        <dbReference type="RuleBase" id="RU000461"/>
    </source>
</evidence>
<dbReference type="InterPro" id="IPR036396">
    <property type="entry name" value="Cyt_P450_sf"/>
</dbReference>
<comment type="similarity">
    <text evidence="1 8">Belongs to the cytochrome P450 family.</text>
</comment>
<dbReference type="Proteomes" id="UP000827889">
    <property type="component" value="Chromosome 1"/>
</dbReference>
<dbReference type="KEGG" id="rarg:115740160"/>
<evidence type="ECO:0000256" key="1">
    <source>
        <dbReference type="ARBA" id="ARBA00010617"/>
    </source>
</evidence>
<keyword evidence="6 8" id="KW-0503">Monooxygenase</keyword>
<dbReference type="PANTHER" id="PTHR47947:SF29">
    <property type="entry name" value="CYTOCHROME P450 CYP82D47-LIKE"/>
    <property type="match status" value="1"/>
</dbReference>
<keyword evidence="5 7" id="KW-0408">Iron</keyword>
<dbReference type="SUPFAM" id="SSF48264">
    <property type="entry name" value="Cytochrome P450"/>
    <property type="match status" value="1"/>
</dbReference>
<dbReference type="InterPro" id="IPR017972">
    <property type="entry name" value="Cyt_P450_CS"/>
</dbReference>
<evidence type="ECO:0000256" key="4">
    <source>
        <dbReference type="ARBA" id="ARBA00023002"/>
    </source>
</evidence>
<reference evidence="10" key="1">
    <citation type="submission" date="2025-05" db="UniProtKB">
        <authorList>
            <consortium name="RefSeq"/>
        </authorList>
    </citation>
    <scope>NUCLEOTIDE SEQUENCE [LARGE SCALE GENOMIC DNA]</scope>
</reference>
<dbReference type="InterPro" id="IPR001128">
    <property type="entry name" value="Cyt_P450"/>
</dbReference>
<keyword evidence="2 7" id="KW-0349">Heme</keyword>
<keyword evidence="9" id="KW-0472">Membrane</keyword>
<protein>
    <submittedName>
        <fullName evidence="11">Cytochrome P450 CYP82D47-like</fullName>
    </submittedName>
</protein>
<dbReference type="Gene3D" id="1.10.630.10">
    <property type="entry name" value="Cytochrome P450"/>
    <property type="match status" value="1"/>
</dbReference>
<gene>
    <name evidence="11" type="primary">LOC115740160</name>
</gene>
<dbReference type="GeneID" id="115740160"/>
<keyword evidence="4 8" id="KW-0560">Oxidoreductase</keyword>
<evidence type="ECO:0000256" key="6">
    <source>
        <dbReference type="ARBA" id="ARBA00023033"/>
    </source>
</evidence>
<dbReference type="PRINTS" id="PR00385">
    <property type="entry name" value="P450"/>
</dbReference>
<accession>A0A8B8P3X2</accession>
<dbReference type="PANTHER" id="PTHR47947">
    <property type="entry name" value="CYTOCHROME P450 82C3-RELATED"/>
    <property type="match status" value="1"/>
</dbReference>
<keyword evidence="9" id="KW-0812">Transmembrane</keyword>
<keyword evidence="10" id="KW-1185">Reference proteome</keyword>
<sequence>MPILIELLIILISTLALLTAISLYRSHKNRDHRNAPEAEGGWPIFGHLPLFSSKDLMHEKLGSMADKYGPIFAIRLGCHRAIVVSSWEVAKECLTVHDKAFADRPLITATRLMGYNGAMFGFGPHGEYWREMRKIAMIELLSNNRVDSLKHIRALEVEMAIKDLFKSWIEKGRPRSGVLVEMKSWLADLMLNISVKMVGGKRYCGSNMDCDAAEANRCKRSIRRFFDLFGVLVLSDSIPALGWLDLGGYERSMKETAKELDVLVQGWLEEHRRKRLFRPGGDREQDFMDLMLNVMEEAKFSDFDADTVIKATCLNMIIGGTETLTVALTWALSLLMNNRRTLKKAQQELDAHVGKSRPVEESDVKNLTYLQAIVKETMRLYPPAPVNGLKRSMEECTFSSGFRIPAGTRLVLNIWKIQRDERVWSNPDEFEPERFLTTHENMDMRGQNFELIPFGAGRRSCAGTSLALHMVHLILASLLQCFEIGTVLEEAMDMTESPGLLNMKASPLEVVLIPRLDQRVYERGEQENTKSFVYS</sequence>
<evidence type="ECO:0000256" key="7">
    <source>
        <dbReference type="PIRSR" id="PIRSR602401-1"/>
    </source>
</evidence>
<evidence type="ECO:0000313" key="11">
    <source>
        <dbReference type="RefSeq" id="XP_030529451.2"/>
    </source>
</evidence>
<keyword evidence="3 7" id="KW-0479">Metal-binding</keyword>
<dbReference type="GO" id="GO:0020037">
    <property type="term" value="F:heme binding"/>
    <property type="evidence" value="ECO:0007669"/>
    <property type="project" value="InterPro"/>
</dbReference>
<evidence type="ECO:0000256" key="5">
    <source>
        <dbReference type="ARBA" id="ARBA00023004"/>
    </source>
</evidence>
<dbReference type="InterPro" id="IPR050651">
    <property type="entry name" value="Plant_Cytochrome_P450_Monoox"/>
</dbReference>